<protein>
    <submittedName>
        <fullName evidence="3">DDE-type integrase/transposase/recombinase</fullName>
    </submittedName>
</protein>
<dbReference type="GO" id="GO:0015074">
    <property type="term" value="P:DNA integration"/>
    <property type="evidence" value="ECO:0007669"/>
    <property type="project" value="InterPro"/>
</dbReference>
<evidence type="ECO:0000313" key="3">
    <source>
        <dbReference type="EMBL" id="QLJ96254.1"/>
    </source>
</evidence>
<dbReference type="SUPFAM" id="SSF53098">
    <property type="entry name" value="Ribonuclease H-like"/>
    <property type="match status" value="1"/>
</dbReference>
<dbReference type="GO" id="GO:0003676">
    <property type="term" value="F:nucleic acid binding"/>
    <property type="evidence" value="ECO:0007669"/>
    <property type="project" value="InterPro"/>
</dbReference>
<dbReference type="InterPro" id="IPR012337">
    <property type="entry name" value="RNaseH-like_sf"/>
</dbReference>
<dbReference type="InterPro" id="IPR001584">
    <property type="entry name" value="Integrase_cat-core"/>
</dbReference>
<dbReference type="InterPro" id="IPR009004">
    <property type="entry name" value="Transposase_Mu_C"/>
</dbReference>
<reference evidence="3" key="1">
    <citation type="submission" date="2020-08" db="EMBL/GenBank/DDBJ databases">
        <title>A bifunctional nitrone conjugated secondary metabolite targeting the ribosome.</title>
        <authorList>
            <person name="Limbrick E.M."/>
            <person name="Graf M."/>
            <person name="Derewacz D.K."/>
            <person name="Nguyen F."/>
            <person name="Spraggins J.M."/>
            <person name="Wieland M."/>
            <person name="Ynigez-Gutierrez A.E."/>
            <person name="Reisman B.J."/>
            <person name="Zinshteyn B."/>
            <person name="McCulloch K."/>
            <person name="Iverson T.M."/>
            <person name="Green R."/>
            <person name="Wilson D.N."/>
            <person name="Bachmann B.O."/>
        </authorList>
    </citation>
    <scope>NUCLEOTIDE SEQUENCE</scope>
    <source>
        <strain evidence="3">Africana</strain>
    </source>
</reference>
<dbReference type="PROSITE" id="PS50994">
    <property type="entry name" value="INTEGRASE"/>
    <property type="match status" value="1"/>
</dbReference>
<evidence type="ECO:0000259" key="2">
    <source>
        <dbReference type="PROSITE" id="PS50994"/>
    </source>
</evidence>
<dbReference type="EMBL" id="CP058905">
    <property type="protein sequence ID" value="QLJ96254.1"/>
    <property type="molecule type" value="Genomic_DNA"/>
</dbReference>
<evidence type="ECO:0000256" key="1">
    <source>
        <dbReference type="SAM" id="MobiDB-lite"/>
    </source>
</evidence>
<name>A0A7D5YFC7_9ACTN</name>
<proteinExistence type="predicted"/>
<gene>
    <name evidence="3" type="ORF">HZU44_14695</name>
</gene>
<feature type="domain" description="Integrase catalytic" evidence="2">
    <location>
        <begin position="150"/>
        <end position="362"/>
    </location>
</feature>
<feature type="compositionally biased region" description="Basic and acidic residues" evidence="1">
    <location>
        <begin position="457"/>
        <end position="467"/>
    </location>
</feature>
<organism evidence="3">
    <name type="scientific">Micromonospora carbonacea</name>
    <dbReference type="NCBI Taxonomy" id="47853"/>
    <lineage>
        <taxon>Bacteria</taxon>
        <taxon>Bacillati</taxon>
        <taxon>Actinomycetota</taxon>
        <taxon>Actinomycetes</taxon>
        <taxon>Micromonosporales</taxon>
        <taxon>Micromonosporaceae</taxon>
        <taxon>Micromonospora</taxon>
    </lineage>
</organism>
<dbReference type="InterPro" id="IPR015378">
    <property type="entry name" value="Transposase-like_Mu_C"/>
</dbReference>
<dbReference type="Gene3D" id="3.30.420.10">
    <property type="entry name" value="Ribonuclease H-like superfamily/Ribonuclease H"/>
    <property type="match status" value="1"/>
</dbReference>
<sequence length="542" mass="59812">MPRPSAQQWDAALHQLAELRTAGQLTGQHVATVAVGLGVTERSVWRRLAQPAEQFRRGFQLSQTDRDALADYRGNVAAVFRARQAALRGDTTAAGLPIHPQLLAGWAGAPPVTRRTLERAFAAEVTPAQREAVRHGERARRAKLVYLRRRGSHRNQVWEGDHKNLPILVLPPRGPACRPWLTMFLDDATRVITGWAIATTPHAGTVLTALRMGMLPDAASPAHGLPGMLRLDQGLEFASDAVTTAMGTLAVEVLRLPPFQPHKKGKVERSVRTVDQMLLSALPGFTEGPREASGRLTGPLDDRVKARHAYADAAAADTAAVVPLRWEVLVKLFADWVRWYNFEHRHSQLGGRAPAQAWAEDPTPLRHAPEQHLVHLLLADEARTVGGNGIRFRNLHYADPSGKLRERRGTAVRIRYMPHDESFLHVYLDGQYLTTCHPDTMLTDAQQAQYDQAVREQARQAAADKRSATRRARQRLRVLSDADQTTTTASSGAVSLADREAAARARRRPATPTSTSLLGLVPPAPLEDEPVDLDDPARWWTS</sequence>
<dbReference type="InterPro" id="IPR036397">
    <property type="entry name" value="RNaseH_sf"/>
</dbReference>
<accession>A0A7D5YFC7</accession>
<dbReference type="SUPFAM" id="SSF50610">
    <property type="entry name" value="mu transposase, C-terminal domain"/>
    <property type="match status" value="1"/>
</dbReference>
<feature type="region of interest" description="Disordered" evidence="1">
    <location>
        <begin position="457"/>
        <end position="542"/>
    </location>
</feature>
<dbReference type="AlphaFoldDB" id="A0A7D5YFC7"/>
<dbReference type="Pfam" id="PF09299">
    <property type="entry name" value="Mu-transpos_C"/>
    <property type="match status" value="1"/>
</dbReference>